<dbReference type="Proteomes" id="UP000887579">
    <property type="component" value="Unplaced"/>
</dbReference>
<sequence>MSQFNSDFETHSSFVNGVQFGILDSNEIKHKSVGLIKYSGIDENDKSELGGFIDQRQGVSDKRSRCQTCAGNIRA</sequence>
<evidence type="ECO:0000313" key="1">
    <source>
        <dbReference type="Proteomes" id="UP000887579"/>
    </source>
</evidence>
<evidence type="ECO:0000313" key="2">
    <source>
        <dbReference type="WBParaSite" id="ES5_v2.g22025.t1"/>
    </source>
</evidence>
<reference evidence="2" key="1">
    <citation type="submission" date="2022-11" db="UniProtKB">
        <authorList>
            <consortium name="WormBaseParasite"/>
        </authorList>
    </citation>
    <scope>IDENTIFICATION</scope>
</reference>
<accession>A0AC34FXL0</accession>
<proteinExistence type="predicted"/>
<dbReference type="WBParaSite" id="ES5_v2.g22025.t1">
    <property type="protein sequence ID" value="ES5_v2.g22025.t1"/>
    <property type="gene ID" value="ES5_v2.g22025"/>
</dbReference>
<protein>
    <submittedName>
        <fullName evidence="2">DNA-directed RNA polymerase</fullName>
    </submittedName>
</protein>
<organism evidence="1 2">
    <name type="scientific">Panagrolaimus sp. ES5</name>
    <dbReference type="NCBI Taxonomy" id="591445"/>
    <lineage>
        <taxon>Eukaryota</taxon>
        <taxon>Metazoa</taxon>
        <taxon>Ecdysozoa</taxon>
        <taxon>Nematoda</taxon>
        <taxon>Chromadorea</taxon>
        <taxon>Rhabditida</taxon>
        <taxon>Tylenchina</taxon>
        <taxon>Panagrolaimomorpha</taxon>
        <taxon>Panagrolaimoidea</taxon>
        <taxon>Panagrolaimidae</taxon>
        <taxon>Panagrolaimus</taxon>
    </lineage>
</organism>
<name>A0AC34FXL0_9BILA</name>